<proteinExistence type="predicted"/>
<dbReference type="InterPro" id="IPR036526">
    <property type="entry name" value="C-N_Hydrolase_sf"/>
</dbReference>
<dbReference type="GO" id="GO:0050152">
    <property type="term" value="F:omega-amidase activity"/>
    <property type="evidence" value="ECO:0007669"/>
    <property type="project" value="TreeGrafter"/>
</dbReference>
<dbReference type="AlphaFoldDB" id="A0A6J6J6N0"/>
<evidence type="ECO:0000259" key="1">
    <source>
        <dbReference type="PROSITE" id="PS50263"/>
    </source>
</evidence>
<name>A0A6J6J6N0_9ZZZZ</name>
<dbReference type="Gene3D" id="3.60.110.10">
    <property type="entry name" value="Carbon-nitrogen hydrolase"/>
    <property type="match status" value="1"/>
</dbReference>
<gene>
    <name evidence="2" type="ORF">UFOPK2086_00429</name>
</gene>
<dbReference type="PANTHER" id="PTHR47799">
    <property type="entry name" value="OMEGA-AMIDASE YAFV"/>
    <property type="match status" value="1"/>
</dbReference>
<sequence length="255" mass="28299">MRIAVIQHDIAWADREANFAALTPLISKAADNNAQFIVLSEMFSTGFVVDRDDIGEPLGGPSSQFLSRMAQEHNVTICGSCPEIQNGDPRPFNSLVVAHPNGTFDRYSKIHPFTYGGEDKYFRAGDSFVTIAVHGIRISLFVCYDLRFANEFWSLAENTDAYVIPANWPESRREHWISLLTSRAIENQAYVVGCNRVGDGGGLHYVGDSRIIDPLGTVIADASSDATIIYADIDAHTVTAVRQKFPFLQDRRNLI</sequence>
<organism evidence="2">
    <name type="scientific">freshwater metagenome</name>
    <dbReference type="NCBI Taxonomy" id="449393"/>
    <lineage>
        <taxon>unclassified sequences</taxon>
        <taxon>metagenomes</taxon>
        <taxon>ecological metagenomes</taxon>
    </lineage>
</organism>
<accession>A0A6J6J6N0</accession>
<evidence type="ECO:0000313" key="2">
    <source>
        <dbReference type="EMBL" id="CAB4632551.1"/>
    </source>
</evidence>
<dbReference type="SUPFAM" id="SSF56317">
    <property type="entry name" value="Carbon-nitrogen hydrolase"/>
    <property type="match status" value="1"/>
</dbReference>
<dbReference type="PANTHER" id="PTHR47799:SF1">
    <property type="entry name" value="OMEGA-AMIDASE YAFV"/>
    <property type="match status" value="1"/>
</dbReference>
<reference evidence="2" key="1">
    <citation type="submission" date="2020-05" db="EMBL/GenBank/DDBJ databases">
        <authorList>
            <person name="Chiriac C."/>
            <person name="Salcher M."/>
            <person name="Ghai R."/>
            <person name="Kavagutti S V."/>
        </authorList>
    </citation>
    <scope>NUCLEOTIDE SEQUENCE</scope>
</reference>
<dbReference type="PROSITE" id="PS50263">
    <property type="entry name" value="CN_HYDROLASE"/>
    <property type="match status" value="1"/>
</dbReference>
<dbReference type="Pfam" id="PF00795">
    <property type="entry name" value="CN_hydrolase"/>
    <property type="match status" value="1"/>
</dbReference>
<dbReference type="GO" id="GO:0106008">
    <property type="term" value="F:2-oxoglutaramate amidase activity"/>
    <property type="evidence" value="ECO:0007669"/>
    <property type="project" value="TreeGrafter"/>
</dbReference>
<protein>
    <submittedName>
        <fullName evidence="2">Unannotated protein</fullName>
    </submittedName>
</protein>
<feature type="domain" description="CN hydrolase" evidence="1">
    <location>
        <begin position="1"/>
        <end position="235"/>
    </location>
</feature>
<dbReference type="InterPro" id="IPR052737">
    <property type="entry name" value="Omega-amidase_YafV"/>
</dbReference>
<dbReference type="EMBL" id="CAEZVQ010000036">
    <property type="protein sequence ID" value="CAB4632551.1"/>
    <property type="molecule type" value="Genomic_DNA"/>
</dbReference>
<dbReference type="CDD" id="cd07583">
    <property type="entry name" value="nitrilase_5"/>
    <property type="match status" value="1"/>
</dbReference>
<dbReference type="InterPro" id="IPR003010">
    <property type="entry name" value="C-N_Hydrolase"/>
</dbReference>